<evidence type="ECO:0000256" key="7">
    <source>
        <dbReference type="ARBA" id="ARBA00022792"/>
    </source>
</evidence>
<dbReference type="EMBL" id="AY266203">
    <property type="protein sequence ID" value="AAQ01444.1"/>
    <property type="molecule type" value="Genomic_DNA"/>
</dbReference>
<evidence type="ECO:0000256" key="5">
    <source>
        <dbReference type="ARBA" id="ARBA00022692"/>
    </source>
</evidence>
<evidence type="ECO:0000256" key="3">
    <source>
        <dbReference type="ARBA" id="ARBA00022448"/>
    </source>
</evidence>
<keyword evidence="8 16" id="KW-1133">Transmembrane helix</keyword>
<dbReference type="Gene3D" id="1.20.120.220">
    <property type="entry name" value="ATP synthase, F0 complex, subunit A"/>
    <property type="match status" value="1"/>
</dbReference>
<feature type="transmembrane region" description="Helical" evidence="16">
    <location>
        <begin position="196"/>
        <end position="223"/>
    </location>
</feature>
<keyword evidence="6" id="KW-0375">Hydrogen ion transport</keyword>
<accession>Q6WWP5</accession>
<dbReference type="PROSITE" id="PS00449">
    <property type="entry name" value="ATPASE_A"/>
    <property type="match status" value="1"/>
</dbReference>
<keyword evidence="10 17" id="KW-0496">Mitochondrion</keyword>
<sequence length="227" mass="25171">MNLSFFDQFMSPSLLGIPLVLISLLFPTLLFPSPNNRWITNRISTLQLWFFHLITKQLMIPLNKKGHKWALILLSLMILLLTINLLGLLPYTFTPTTQLSMNLALAFPLWLATLLTGLRNQPSIALGHLLPEGTPTPLIPALILIETTSLLIRPLALGVRLTANLTAGHLLIQLISTATIVLLPIMPTVSLLTTTILLLLTILEVAVAMIQAYVFVLLLSLYLQENI</sequence>
<comment type="subunit">
    <text evidence="14">Component of the ATP synthase complex composed at least of ATP5F1A/subunit alpha, ATP5F1B/subunit beta, ATP5MC1/subunit c (homooctomer), MT-ATP6/subunit a, MT-ATP8/subunit 8, ATP5ME/subunit e, ATP5MF/subunit f, ATP5MG/subunit g, ATP5MK/subunit k, ATP5MJ/subunit j, ATP5F1C/subunit gamma, ATP5F1D/subunit delta, ATP5F1E/subunit epsilon, ATP5PF/subunit F6, ATP5PB/subunit b, ATP5PD/subunit d, ATP5PO/subunit OSCP. ATP synthase complex consists of a soluble F(1) head domain (subunits alpha(3) and beta(3)) - the catalytic core - and a membrane F(0) domain - the membrane proton channel (subunits c, a, 8, e, f, g, k and j). These two domains are linked by a central stalk (subunits gamma, delta, and epsilon) rotating inside the F1 region and a stationary peripheral stalk (subunits F6, b, d, and OSCP). Interacts with DNAJC30; interaction is direct.</text>
</comment>
<evidence type="ECO:0000256" key="15">
    <source>
        <dbReference type="RuleBase" id="RU004450"/>
    </source>
</evidence>
<evidence type="ECO:0000256" key="13">
    <source>
        <dbReference type="ARBA" id="ARBA00024169"/>
    </source>
</evidence>
<protein>
    <recommendedName>
        <fullName evidence="15">ATP synthase subunit a</fullName>
    </recommendedName>
</protein>
<dbReference type="PRINTS" id="PR00123">
    <property type="entry name" value="ATPASEA"/>
</dbReference>
<keyword evidence="4" id="KW-0138">CF(0)</keyword>
<dbReference type="PANTHER" id="PTHR11410:SF0">
    <property type="entry name" value="ATP SYNTHASE SUBUNIT A"/>
    <property type="match status" value="1"/>
</dbReference>
<dbReference type="GO" id="GO:0005743">
    <property type="term" value="C:mitochondrial inner membrane"/>
    <property type="evidence" value="ECO:0007669"/>
    <property type="project" value="UniProtKB-SubCell"/>
</dbReference>
<dbReference type="AlphaFoldDB" id="Q6WWP5"/>
<evidence type="ECO:0000256" key="9">
    <source>
        <dbReference type="ARBA" id="ARBA00023065"/>
    </source>
</evidence>
<comment type="subcellular location">
    <subcellularLocation>
        <location evidence="1 15">Mitochondrion inner membrane</location>
        <topology evidence="1 15">Multi-pass membrane protein</topology>
    </subcellularLocation>
</comment>
<dbReference type="NCBIfam" id="TIGR01131">
    <property type="entry name" value="ATP_synt_6_or_A"/>
    <property type="match status" value="1"/>
</dbReference>
<organism evidence="17">
    <name type="scientific">Myiarchus sagrae</name>
    <name type="common">La Sagra's flycatcher</name>
    <dbReference type="NCBI Taxonomy" id="238989"/>
    <lineage>
        <taxon>Eukaryota</taxon>
        <taxon>Metazoa</taxon>
        <taxon>Chordata</taxon>
        <taxon>Craniata</taxon>
        <taxon>Vertebrata</taxon>
        <taxon>Euteleostomi</taxon>
        <taxon>Archelosauria</taxon>
        <taxon>Archosauria</taxon>
        <taxon>Dinosauria</taxon>
        <taxon>Saurischia</taxon>
        <taxon>Theropoda</taxon>
        <taxon>Coelurosauria</taxon>
        <taxon>Aves</taxon>
        <taxon>Neognathae</taxon>
        <taxon>Neoaves</taxon>
        <taxon>Telluraves</taxon>
        <taxon>Australaves</taxon>
        <taxon>Passeriformes</taxon>
        <taxon>Tyrannidae</taxon>
        <taxon>Myiarchus</taxon>
    </lineage>
</organism>
<dbReference type="GO" id="GO:0046933">
    <property type="term" value="F:proton-transporting ATP synthase activity, rotational mechanism"/>
    <property type="evidence" value="ECO:0007669"/>
    <property type="project" value="TreeGrafter"/>
</dbReference>
<evidence type="ECO:0000313" key="17">
    <source>
        <dbReference type="EMBL" id="AAQ01444.1"/>
    </source>
</evidence>
<reference evidence="17" key="1">
    <citation type="journal article" date="2004" name="Mol. Phylogenet. Evol.">
        <title>Towards a phylogenetic framework for the evolution of shakes, rattles, and rolls in Myiarchus tyrant-flycatchers (Aves: Passeriformes: Tyrannidae).</title>
        <authorList>
            <person name="Joseph L."/>
            <person name="Wilke T."/>
            <person name="Bermingham E."/>
            <person name="Alpers D."/>
            <person name="Ricklefs R."/>
        </authorList>
    </citation>
    <scope>NUCLEOTIDE SEQUENCE</scope>
</reference>
<keyword evidence="9" id="KW-0406">Ion transport</keyword>
<keyword evidence="3" id="KW-0813">Transport</keyword>
<feature type="transmembrane region" description="Helical" evidence="16">
    <location>
        <begin position="12"/>
        <end position="31"/>
    </location>
</feature>
<evidence type="ECO:0000256" key="16">
    <source>
        <dbReference type="SAM" id="Phobius"/>
    </source>
</evidence>
<evidence type="ECO:0000256" key="12">
    <source>
        <dbReference type="ARBA" id="ARBA00023310"/>
    </source>
</evidence>
<evidence type="ECO:0000256" key="6">
    <source>
        <dbReference type="ARBA" id="ARBA00022781"/>
    </source>
</evidence>
<dbReference type="SUPFAM" id="SSF81336">
    <property type="entry name" value="F1F0 ATP synthase subunit A"/>
    <property type="match status" value="1"/>
</dbReference>
<name>Q6WWP5_9TYRA</name>
<dbReference type="InterPro" id="IPR000568">
    <property type="entry name" value="ATP_synth_F0_asu"/>
</dbReference>
<keyword evidence="5 16" id="KW-0812">Transmembrane</keyword>
<dbReference type="CDD" id="cd00310">
    <property type="entry name" value="ATP-synt_Fo_a_6"/>
    <property type="match status" value="1"/>
</dbReference>
<feature type="transmembrane region" description="Helical" evidence="16">
    <location>
        <begin position="69"/>
        <end position="89"/>
    </location>
</feature>
<evidence type="ECO:0000256" key="2">
    <source>
        <dbReference type="ARBA" id="ARBA00006810"/>
    </source>
</evidence>
<geneLocation type="mitochondrion" evidence="17"/>
<evidence type="ECO:0000256" key="1">
    <source>
        <dbReference type="ARBA" id="ARBA00004448"/>
    </source>
</evidence>
<feature type="transmembrane region" description="Helical" evidence="16">
    <location>
        <begin position="170"/>
        <end position="190"/>
    </location>
</feature>
<keyword evidence="7" id="KW-0999">Mitochondrion inner membrane</keyword>
<comment type="catalytic activity">
    <reaction evidence="13">
        <text>H(+)(in) = H(+)(out)</text>
        <dbReference type="Rhea" id="RHEA:34979"/>
        <dbReference type="ChEBI" id="CHEBI:15378"/>
    </reaction>
</comment>
<dbReference type="FunFam" id="1.20.120.220:FF:000004">
    <property type="entry name" value="ATP synthase subunit a"/>
    <property type="match status" value="1"/>
</dbReference>
<evidence type="ECO:0000256" key="10">
    <source>
        <dbReference type="ARBA" id="ARBA00023128"/>
    </source>
</evidence>
<dbReference type="GO" id="GO:0045259">
    <property type="term" value="C:proton-transporting ATP synthase complex"/>
    <property type="evidence" value="ECO:0007669"/>
    <property type="project" value="UniProtKB-KW"/>
</dbReference>
<comment type="similarity">
    <text evidence="2">Belongs to the ATPase A chain family.</text>
</comment>
<keyword evidence="11 16" id="KW-0472">Membrane</keyword>
<dbReference type="Pfam" id="PF00119">
    <property type="entry name" value="ATP-synt_A"/>
    <property type="match status" value="1"/>
</dbReference>
<keyword evidence="12" id="KW-0066">ATP synthesis</keyword>
<dbReference type="InterPro" id="IPR023011">
    <property type="entry name" value="ATP_synth_F0_asu_AS"/>
</dbReference>
<proteinExistence type="inferred from homology"/>
<dbReference type="InterPro" id="IPR035908">
    <property type="entry name" value="F0_ATP_A_sf"/>
</dbReference>
<feature type="transmembrane region" description="Helical" evidence="16">
    <location>
        <begin position="101"/>
        <end position="118"/>
    </location>
</feature>
<evidence type="ECO:0000256" key="14">
    <source>
        <dbReference type="ARBA" id="ARBA00063051"/>
    </source>
</evidence>
<dbReference type="InterPro" id="IPR045083">
    <property type="entry name" value="ATP_synth_F0_asu_bact/mt"/>
</dbReference>
<evidence type="ECO:0000256" key="8">
    <source>
        <dbReference type="ARBA" id="ARBA00022989"/>
    </source>
</evidence>
<dbReference type="PANTHER" id="PTHR11410">
    <property type="entry name" value="ATP SYNTHASE SUBUNIT A"/>
    <property type="match status" value="1"/>
</dbReference>
<evidence type="ECO:0000256" key="4">
    <source>
        <dbReference type="ARBA" id="ARBA00022547"/>
    </source>
</evidence>
<evidence type="ECO:0000256" key="11">
    <source>
        <dbReference type="ARBA" id="ARBA00023136"/>
    </source>
</evidence>